<evidence type="ECO:0000313" key="2">
    <source>
        <dbReference type="Proteomes" id="UP000276407"/>
    </source>
</evidence>
<dbReference type="EMBL" id="CP033615">
    <property type="protein sequence ID" value="AYV57710.1"/>
    <property type="molecule type" value="Genomic_DNA"/>
</dbReference>
<dbReference type="AlphaFoldDB" id="A0AAD0UR99"/>
<dbReference type="RefSeq" id="WP_123180432.1">
    <property type="nucleotide sequence ID" value="NZ_CP033615.1"/>
</dbReference>
<dbReference type="Gene3D" id="2.30.30.40">
    <property type="entry name" value="SH3 Domains"/>
    <property type="match status" value="1"/>
</dbReference>
<proteinExistence type="predicted"/>
<protein>
    <submittedName>
        <fullName evidence="1">SH3 domain-containing protein</fullName>
    </submittedName>
</protein>
<name>A0AAD0UR99_9LEPT</name>
<gene>
    <name evidence="1" type="ORF">EFP84_18905</name>
</gene>
<organism evidence="1 2">
    <name type="scientific">Leptospira kmetyi</name>
    <dbReference type="NCBI Taxonomy" id="408139"/>
    <lineage>
        <taxon>Bacteria</taxon>
        <taxon>Pseudomonadati</taxon>
        <taxon>Spirochaetota</taxon>
        <taxon>Spirochaetia</taxon>
        <taxon>Leptospirales</taxon>
        <taxon>Leptospiraceae</taxon>
        <taxon>Leptospira</taxon>
    </lineage>
</organism>
<reference evidence="1 2" key="1">
    <citation type="submission" date="2018-11" db="EMBL/GenBank/DDBJ databases">
        <title>Complete genome sequence of Leptospira kmetyi isolate LS 001/16 from soil sample associated with a leptospirosis patient in Kelantan.</title>
        <authorList>
            <person name="Muhammad Yusoff F."/>
            <person name="Muhammad Yusoff S."/>
            <person name="Ahmad M.N."/>
            <person name="Yusof N.Y."/>
            <person name="Aziah I."/>
        </authorList>
    </citation>
    <scope>NUCLEOTIDE SEQUENCE [LARGE SCALE GENOMIC DNA]</scope>
    <source>
        <strain evidence="1 2">LS 001/16</strain>
    </source>
</reference>
<accession>A0AAD0UR99</accession>
<sequence>MNKKISILPLLLTLYCSSFSKKESVTAIKYVFAKSGLILRKKPELNSEPIVTIPYGNRVIVSLDGPLGKEFEIENLNGYYRPIKYSDNTGFVFDGFLSTLIPPNAKSNDISDYFEKNFKKVKGPIYRPANINDSETKVYEIYYENGIISSTTIYLGGGYTTISIPNATINDGKLLLLAIYPKLKKLKFNKEKDSESFTVKLQDDATSIEEYYNIRLTDSILIITVGGQT</sequence>
<dbReference type="KEGG" id="lkm:EFP84_18905"/>
<evidence type="ECO:0000313" key="1">
    <source>
        <dbReference type="EMBL" id="AYV57710.1"/>
    </source>
</evidence>
<dbReference type="Proteomes" id="UP000276407">
    <property type="component" value="Chromosome 2"/>
</dbReference>